<keyword evidence="6" id="KW-1133">Transmembrane helix</keyword>
<name>A0A7I4AR48_PHYPA</name>
<dbReference type="EMBL" id="ABEU02000014">
    <property type="status" value="NOT_ANNOTATED_CDS"/>
    <property type="molecule type" value="Genomic_DNA"/>
</dbReference>
<dbReference type="PANTHER" id="PTHR31889">
    <property type="entry name" value="FUCOSYLTRANSFERASE 2-RELATED"/>
    <property type="match status" value="1"/>
</dbReference>
<keyword evidence="6" id="KW-0812">Transmembrane</keyword>
<comment type="similarity">
    <text evidence="1 6">Belongs to the glycosyltransferase 37 family.</text>
</comment>
<keyword evidence="3 6" id="KW-0808">Transferase</keyword>
<keyword evidence="2 6" id="KW-0328">Glycosyltransferase</keyword>
<evidence type="ECO:0000256" key="4">
    <source>
        <dbReference type="ARBA" id="ARBA00023180"/>
    </source>
</evidence>
<protein>
    <recommendedName>
        <fullName evidence="6">Fucosyltransferase</fullName>
        <ecNumber evidence="6">2.4.1.-</ecNumber>
    </recommendedName>
</protein>
<evidence type="ECO:0000256" key="3">
    <source>
        <dbReference type="ARBA" id="ARBA00022679"/>
    </source>
</evidence>
<keyword evidence="6" id="KW-0472">Membrane</keyword>
<dbReference type="GO" id="GO:0042546">
    <property type="term" value="P:cell wall biogenesis"/>
    <property type="evidence" value="ECO:0007669"/>
    <property type="project" value="InterPro"/>
</dbReference>
<dbReference type="EnsemblPlants" id="Pp3c14_3500V3.3">
    <property type="protein sequence ID" value="Pp3c14_3500V3.3"/>
    <property type="gene ID" value="Pp3c14_3500"/>
</dbReference>
<keyword evidence="8" id="KW-1185">Reference proteome</keyword>
<reference evidence="7" key="3">
    <citation type="submission" date="2020-12" db="UniProtKB">
        <authorList>
            <consortium name="EnsemblPlants"/>
        </authorList>
    </citation>
    <scope>IDENTIFICATION</scope>
</reference>
<evidence type="ECO:0000256" key="1">
    <source>
        <dbReference type="ARBA" id="ARBA00010481"/>
    </source>
</evidence>
<dbReference type="Pfam" id="PF03254">
    <property type="entry name" value="XG_FTase"/>
    <property type="match status" value="1"/>
</dbReference>
<comment type="function">
    <text evidence="6">May be involved in cell wall biosynthesis.</text>
</comment>
<organism evidence="7 8">
    <name type="scientific">Physcomitrium patens</name>
    <name type="common">Spreading-leaved earth moss</name>
    <name type="synonym">Physcomitrella patens</name>
    <dbReference type="NCBI Taxonomy" id="3218"/>
    <lineage>
        <taxon>Eukaryota</taxon>
        <taxon>Viridiplantae</taxon>
        <taxon>Streptophyta</taxon>
        <taxon>Embryophyta</taxon>
        <taxon>Bryophyta</taxon>
        <taxon>Bryophytina</taxon>
        <taxon>Bryopsida</taxon>
        <taxon>Funariidae</taxon>
        <taxon>Funariales</taxon>
        <taxon>Funariaceae</taxon>
        <taxon>Physcomitrium</taxon>
    </lineage>
</organism>
<feature type="transmembrane region" description="Helical" evidence="6">
    <location>
        <begin position="16"/>
        <end position="39"/>
    </location>
</feature>
<dbReference type="EC" id="2.4.1.-" evidence="6"/>
<dbReference type="InParanoid" id="A0A7I4AR48"/>
<dbReference type="FunFam" id="3.40.50.11340:FF:000005">
    <property type="entry name" value="Galactoside 2-alpha-L-fucosyltransferase"/>
    <property type="match status" value="1"/>
</dbReference>
<dbReference type="Gene3D" id="3.40.50.11340">
    <property type="match status" value="1"/>
</dbReference>
<comment type="subcellular location">
    <subcellularLocation>
        <location evidence="6">Golgi apparatus</location>
        <location evidence="6">Golgi stack membrane</location>
        <topology evidence="6">Single-pass type II membrane protein</topology>
    </subcellularLocation>
</comment>
<dbReference type="GO" id="GO:0071555">
    <property type="term" value="P:cell wall organization"/>
    <property type="evidence" value="ECO:0007669"/>
    <property type="project" value="UniProtKB-UniRule"/>
</dbReference>
<dbReference type="GO" id="GO:0008107">
    <property type="term" value="F:galactoside 2-alpha-L-fucosyltransferase activity"/>
    <property type="evidence" value="ECO:0007669"/>
    <property type="project" value="InterPro"/>
</dbReference>
<dbReference type="PANTHER" id="PTHR31889:SF2">
    <property type="entry name" value="FUCOSYLTRANSFERASE 3"/>
    <property type="match status" value="1"/>
</dbReference>
<keyword evidence="5 6" id="KW-0961">Cell wall biogenesis/degradation</keyword>
<proteinExistence type="inferred from homology"/>
<accession>A0A7I4AR48</accession>
<dbReference type="AlphaFoldDB" id="A0A7I4AR48"/>
<dbReference type="GO" id="GO:0009969">
    <property type="term" value="P:xyloglucan biosynthetic process"/>
    <property type="evidence" value="ECO:0000318"/>
    <property type="project" value="GO_Central"/>
</dbReference>
<evidence type="ECO:0000256" key="5">
    <source>
        <dbReference type="ARBA" id="ARBA00023316"/>
    </source>
</evidence>
<dbReference type="Proteomes" id="UP000006727">
    <property type="component" value="Chromosome 14"/>
</dbReference>
<reference evidence="7 8" key="1">
    <citation type="journal article" date="2008" name="Science">
        <title>The Physcomitrella genome reveals evolutionary insights into the conquest of land by plants.</title>
        <authorList>
            <person name="Rensing S."/>
            <person name="Lang D."/>
            <person name="Zimmer A."/>
            <person name="Terry A."/>
            <person name="Salamov A."/>
            <person name="Shapiro H."/>
            <person name="Nishiyama T."/>
            <person name="Perroud P.-F."/>
            <person name="Lindquist E."/>
            <person name="Kamisugi Y."/>
            <person name="Tanahashi T."/>
            <person name="Sakakibara K."/>
            <person name="Fujita T."/>
            <person name="Oishi K."/>
            <person name="Shin-I T."/>
            <person name="Kuroki Y."/>
            <person name="Toyoda A."/>
            <person name="Suzuki Y."/>
            <person name="Hashimoto A."/>
            <person name="Yamaguchi K."/>
            <person name="Sugano A."/>
            <person name="Kohara Y."/>
            <person name="Fujiyama A."/>
            <person name="Anterola A."/>
            <person name="Aoki S."/>
            <person name="Ashton N."/>
            <person name="Barbazuk W.B."/>
            <person name="Barker E."/>
            <person name="Bennetzen J."/>
            <person name="Bezanilla M."/>
            <person name="Blankenship R."/>
            <person name="Cho S.H."/>
            <person name="Dutcher S."/>
            <person name="Estelle M."/>
            <person name="Fawcett J.A."/>
            <person name="Gundlach H."/>
            <person name="Hanada K."/>
            <person name="Heyl A."/>
            <person name="Hicks K.A."/>
            <person name="Hugh J."/>
            <person name="Lohr M."/>
            <person name="Mayer K."/>
            <person name="Melkozernov A."/>
            <person name="Murata T."/>
            <person name="Nelson D."/>
            <person name="Pils B."/>
            <person name="Prigge M."/>
            <person name="Reiss B."/>
            <person name="Renner T."/>
            <person name="Rombauts S."/>
            <person name="Rushton P."/>
            <person name="Sanderfoot A."/>
            <person name="Schween G."/>
            <person name="Shiu S.-H."/>
            <person name="Stueber K."/>
            <person name="Theodoulou F.L."/>
            <person name="Tu H."/>
            <person name="Van de Peer Y."/>
            <person name="Verrier P.J."/>
            <person name="Waters E."/>
            <person name="Wood A."/>
            <person name="Yang L."/>
            <person name="Cove D."/>
            <person name="Cuming A."/>
            <person name="Hasebe M."/>
            <person name="Lucas S."/>
            <person name="Mishler D.B."/>
            <person name="Reski R."/>
            <person name="Grigoriev I."/>
            <person name="Quatrano R.S."/>
            <person name="Boore J.L."/>
        </authorList>
    </citation>
    <scope>NUCLEOTIDE SEQUENCE [LARGE SCALE GENOMIC DNA]</scope>
    <source>
        <strain evidence="7 8">cv. Gransden 2004</strain>
    </source>
</reference>
<dbReference type="Gramene" id="Pp3c14_3500V3.3">
    <property type="protein sequence ID" value="Pp3c14_3500V3.3"/>
    <property type="gene ID" value="Pp3c14_3500"/>
</dbReference>
<keyword evidence="4" id="KW-0325">Glycoprotein</keyword>
<evidence type="ECO:0000313" key="8">
    <source>
        <dbReference type="Proteomes" id="UP000006727"/>
    </source>
</evidence>
<keyword evidence="6" id="KW-0333">Golgi apparatus</keyword>
<sequence>MVMGGRHGLTRKPRAVGIMTIFLGFCLVSSLWLTLYSIVRARHLSVEEPLDFTSGLQNCQDAKISKLVALSLQDPTLGGLLPALKEYEPGQCISRTEEGPIRIPSRFTPSPYLVAKLRLYENRHRKCAPKAVKLSKNGTNSRKELGDCQFVIWIGNSGLGNRMITILSAFVYALLTDRVLLLDNTSTDIDGLFCEPFPGTSWLLPENYDYNWMNTVTWENTNRLGRLLQMSGFGNITIPSPVPNDYIFLNLMHDYDEHDRRFFCSRIQKQLKKVSLLYWRSNNYVVPGLHFDHSFHCKLDLMFPERATAFHHMARYLFRPSNSMWGMILRFRQPYLDGARRQVGLQVRILESNVTIPIVADQRARPPDLLKHRSSSYETLIPSFRDFQLLACVLEKEILPKGSSSAEDMLLSSKTRSTSVLVTSLDSAYYETLRNYYLEHPVEGTDYIGVYSPSEELYQQYGSDHDKKAWADMYLLSLSNTLVTSPRSTFGYVAQALAGVIPWFLTKIDSLETANETFQAHGPCNRGVSLEPCFHAPPALDCEGYGNGLNSSNIFSFIKPCEDVIGGIKIMPSYANDITAEGKTESRSERKT</sequence>
<evidence type="ECO:0000256" key="6">
    <source>
        <dbReference type="RuleBase" id="RU367004"/>
    </source>
</evidence>
<evidence type="ECO:0000313" key="7">
    <source>
        <dbReference type="EnsemblPlants" id="Pp3c14_3500V3.3"/>
    </source>
</evidence>
<reference evidence="7 8" key="2">
    <citation type="journal article" date="2018" name="Plant J.">
        <title>The Physcomitrella patens chromosome-scale assembly reveals moss genome structure and evolution.</title>
        <authorList>
            <person name="Lang D."/>
            <person name="Ullrich K.K."/>
            <person name="Murat F."/>
            <person name="Fuchs J."/>
            <person name="Jenkins J."/>
            <person name="Haas F.B."/>
            <person name="Piednoel M."/>
            <person name="Gundlach H."/>
            <person name="Van Bel M."/>
            <person name="Meyberg R."/>
            <person name="Vives C."/>
            <person name="Morata J."/>
            <person name="Symeonidi A."/>
            <person name="Hiss M."/>
            <person name="Muchero W."/>
            <person name="Kamisugi Y."/>
            <person name="Saleh O."/>
            <person name="Blanc G."/>
            <person name="Decker E.L."/>
            <person name="van Gessel N."/>
            <person name="Grimwood J."/>
            <person name="Hayes R.D."/>
            <person name="Graham S.W."/>
            <person name="Gunter L.E."/>
            <person name="McDaniel S.F."/>
            <person name="Hoernstein S.N.W."/>
            <person name="Larsson A."/>
            <person name="Li F.W."/>
            <person name="Perroud P.F."/>
            <person name="Phillips J."/>
            <person name="Ranjan P."/>
            <person name="Rokshar D.S."/>
            <person name="Rothfels C.J."/>
            <person name="Schneider L."/>
            <person name="Shu S."/>
            <person name="Stevenson D.W."/>
            <person name="Thummler F."/>
            <person name="Tillich M."/>
            <person name="Villarreal Aguilar J.C."/>
            <person name="Widiez T."/>
            <person name="Wong G.K."/>
            <person name="Wymore A."/>
            <person name="Zhang Y."/>
            <person name="Zimmer A.D."/>
            <person name="Quatrano R.S."/>
            <person name="Mayer K.F.X."/>
            <person name="Goodstein D."/>
            <person name="Casacuberta J.M."/>
            <person name="Vandepoele K."/>
            <person name="Reski R."/>
            <person name="Cuming A.C."/>
            <person name="Tuskan G.A."/>
            <person name="Maumus F."/>
            <person name="Salse J."/>
            <person name="Schmutz J."/>
            <person name="Rensing S.A."/>
        </authorList>
    </citation>
    <scope>NUCLEOTIDE SEQUENCE [LARGE SCALE GENOMIC DNA]</scope>
    <source>
        <strain evidence="7 8">cv. Gransden 2004</strain>
    </source>
</reference>
<evidence type="ECO:0000256" key="2">
    <source>
        <dbReference type="ARBA" id="ARBA00022676"/>
    </source>
</evidence>
<dbReference type="GO" id="GO:0032580">
    <property type="term" value="C:Golgi cisterna membrane"/>
    <property type="evidence" value="ECO:0007669"/>
    <property type="project" value="UniProtKB-SubCell"/>
</dbReference>
<dbReference type="InterPro" id="IPR004938">
    <property type="entry name" value="XG_FTase"/>
</dbReference>